<dbReference type="EMBL" id="JALLAZ020001648">
    <property type="protein sequence ID" value="KAL3769680.1"/>
    <property type="molecule type" value="Genomic_DNA"/>
</dbReference>
<gene>
    <name evidence="9" type="ORF">ACHAW5_010261</name>
</gene>
<protein>
    <recommendedName>
        <fullName evidence="8">Prolyl 4-hydroxylase alpha subunit domain-containing protein</fullName>
    </recommendedName>
</protein>
<keyword evidence="4" id="KW-0560">Oxidoreductase</keyword>
<proteinExistence type="predicted"/>
<dbReference type="InterPro" id="IPR006620">
    <property type="entry name" value="Pro_4_hyd_alph"/>
</dbReference>
<keyword evidence="7" id="KW-1133">Transmembrane helix</keyword>
<dbReference type="SMART" id="SM00702">
    <property type="entry name" value="P4Hc"/>
    <property type="match status" value="1"/>
</dbReference>
<dbReference type="InterPro" id="IPR045054">
    <property type="entry name" value="P4HA-like"/>
</dbReference>
<evidence type="ECO:0000256" key="4">
    <source>
        <dbReference type="ARBA" id="ARBA00023002"/>
    </source>
</evidence>
<feature type="compositionally biased region" description="Basic residues" evidence="6">
    <location>
        <begin position="522"/>
        <end position="533"/>
    </location>
</feature>
<dbReference type="AlphaFoldDB" id="A0ABD3NAE8"/>
<sequence length="533" mass="57021">MTTYARSSPHRVARPPRRCRQSHRHPPSCVKLSPPDDDFVIRHVRPAPSPNDRSHEVAIVEWGHSAIISALDGAVAAFGPQTSMGASFEVETSPVLARPIDGVGKRGDGDVGAVVFDQMKLPRLDNADEVSGNMVIMTDDAGLSGVAMARIAKISGAAALMIVNTDQDAGDYIYSLEAETEEEEEYAREHVDIPVFMVSLQAGNVITTALATDDMDPGSVSAGAGLPDRVRLYAGGDRPFFEDAVSGDPLVYLIHNMLTADECDGLVSAAEGMYDRVDDVSGGNNYLENLMIPSEGSGGGTTPIAKNIDRVTLWNGGIGGKFWKDIDELTGFPVDHLSDFEINKHTVGSSYGPHFDLNDANGGGEVIFPKPKDANGEPVVIHPVKGLAVVHHNTDEKYNFDRSTLNQEAELTRGVKYVAKKYIYLNPQPRHIRIVLPLIALPFGGKLPRVIISLHNVLIDKFGFQTAEVYFRKIVTMIPVLLLIGIASVVSSFIAGKLKSGGGGGSSDGKKGKDGAPAAASKKSKGKSSKKSD</sequence>
<evidence type="ECO:0000256" key="5">
    <source>
        <dbReference type="ARBA" id="ARBA00023004"/>
    </source>
</evidence>
<dbReference type="Gene3D" id="2.60.120.620">
    <property type="entry name" value="q2cbj1_9rhob like domain"/>
    <property type="match status" value="1"/>
</dbReference>
<dbReference type="PANTHER" id="PTHR10869">
    <property type="entry name" value="PROLYL 4-HYDROXYLASE ALPHA SUBUNIT"/>
    <property type="match status" value="1"/>
</dbReference>
<dbReference type="GO" id="GO:0051213">
    <property type="term" value="F:dioxygenase activity"/>
    <property type="evidence" value="ECO:0007669"/>
    <property type="project" value="UniProtKB-KW"/>
</dbReference>
<evidence type="ECO:0000259" key="8">
    <source>
        <dbReference type="SMART" id="SM00702"/>
    </source>
</evidence>
<feature type="transmembrane region" description="Helical" evidence="7">
    <location>
        <begin position="474"/>
        <end position="495"/>
    </location>
</feature>
<keyword evidence="2" id="KW-0479">Metal-binding</keyword>
<evidence type="ECO:0000313" key="10">
    <source>
        <dbReference type="Proteomes" id="UP001530315"/>
    </source>
</evidence>
<comment type="caution">
    <text evidence="9">The sequence shown here is derived from an EMBL/GenBank/DDBJ whole genome shotgun (WGS) entry which is preliminary data.</text>
</comment>
<dbReference type="Proteomes" id="UP001530315">
    <property type="component" value="Unassembled WGS sequence"/>
</dbReference>
<accession>A0ABD3NAE8</accession>
<evidence type="ECO:0000256" key="6">
    <source>
        <dbReference type="SAM" id="MobiDB-lite"/>
    </source>
</evidence>
<reference evidence="9 10" key="1">
    <citation type="submission" date="2024-10" db="EMBL/GenBank/DDBJ databases">
        <title>Updated reference genomes for cyclostephanoid diatoms.</title>
        <authorList>
            <person name="Roberts W.R."/>
            <person name="Alverson A.J."/>
        </authorList>
    </citation>
    <scope>NUCLEOTIDE SEQUENCE [LARGE SCALE GENOMIC DNA]</scope>
    <source>
        <strain evidence="9 10">AJA276-08</strain>
    </source>
</reference>
<evidence type="ECO:0000256" key="1">
    <source>
        <dbReference type="ARBA" id="ARBA00001961"/>
    </source>
</evidence>
<feature type="compositionally biased region" description="Basic residues" evidence="6">
    <location>
        <begin position="8"/>
        <end position="26"/>
    </location>
</feature>
<dbReference type="GO" id="GO:0046872">
    <property type="term" value="F:metal ion binding"/>
    <property type="evidence" value="ECO:0007669"/>
    <property type="project" value="UniProtKB-KW"/>
</dbReference>
<evidence type="ECO:0000256" key="7">
    <source>
        <dbReference type="SAM" id="Phobius"/>
    </source>
</evidence>
<evidence type="ECO:0000313" key="9">
    <source>
        <dbReference type="EMBL" id="KAL3769680.1"/>
    </source>
</evidence>
<dbReference type="PANTHER" id="PTHR10869:SF226">
    <property type="entry name" value="PROLYL 4-HYDROXYLASE ALPHA SUBUNIT DOMAIN-CONTAINING PROTEIN"/>
    <property type="match status" value="1"/>
</dbReference>
<name>A0ABD3NAE8_9STRA</name>
<organism evidence="9 10">
    <name type="scientific">Stephanodiscus triporus</name>
    <dbReference type="NCBI Taxonomy" id="2934178"/>
    <lineage>
        <taxon>Eukaryota</taxon>
        <taxon>Sar</taxon>
        <taxon>Stramenopiles</taxon>
        <taxon>Ochrophyta</taxon>
        <taxon>Bacillariophyta</taxon>
        <taxon>Coscinodiscophyceae</taxon>
        <taxon>Thalassiosirophycidae</taxon>
        <taxon>Stephanodiscales</taxon>
        <taxon>Stephanodiscaceae</taxon>
        <taxon>Stephanodiscus</taxon>
    </lineage>
</organism>
<dbReference type="Gene3D" id="3.50.30.30">
    <property type="match status" value="1"/>
</dbReference>
<keyword evidence="5" id="KW-0408">Iron</keyword>
<comment type="cofactor">
    <cofactor evidence="1">
        <name>L-ascorbate</name>
        <dbReference type="ChEBI" id="CHEBI:38290"/>
    </cofactor>
</comment>
<keyword evidence="7" id="KW-0812">Transmembrane</keyword>
<feature type="region of interest" description="Disordered" evidence="6">
    <location>
        <begin position="1"/>
        <end position="34"/>
    </location>
</feature>
<keyword evidence="10" id="KW-1185">Reference proteome</keyword>
<evidence type="ECO:0000256" key="2">
    <source>
        <dbReference type="ARBA" id="ARBA00022723"/>
    </source>
</evidence>
<keyword evidence="3" id="KW-0223">Dioxygenase</keyword>
<evidence type="ECO:0000256" key="3">
    <source>
        <dbReference type="ARBA" id="ARBA00022964"/>
    </source>
</evidence>
<keyword evidence="7" id="KW-0472">Membrane</keyword>
<feature type="region of interest" description="Disordered" evidence="6">
    <location>
        <begin position="499"/>
        <end position="533"/>
    </location>
</feature>
<feature type="domain" description="Prolyl 4-hydroxylase alpha subunit" evidence="8">
    <location>
        <begin position="249"/>
        <end position="424"/>
    </location>
</feature>